<dbReference type="InterPro" id="IPR036554">
    <property type="entry name" value="GHMP_kinase_C_sf"/>
</dbReference>
<dbReference type="Pfam" id="PF00288">
    <property type="entry name" value="GHMP_kinases_N"/>
    <property type="match status" value="1"/>
</dbReference>
<keyword evidence="2" id="KW-0547">Nucleotide-binding</keyword>
<dbReference type="GO" id="GO:0005524">
    <property type="term" value="F:ATP binding"/>
    <property type="evidence" value="ECO:0007669"/>
    <property type="project" value="UniProtKB-KW"/>
</dbReference>
<dbReference type="InterPro" id="IPR006204">
    <property type="entry name" value="GHMP_kinase_N_dom"/>
</dbReference>
<accession>A0A1F5Z3S9</accession>
<dbReference type="PANTHER" id="PTHR32463">
    <property type="entry name" value="L-FUCOSE KINASE"/>
    <property type="match status" value="1"/>
</dbReference>
<dbReference type="InterPro" id="IPR052203">
    <property type="entry name" value="GHMP_Kinase-Related"/>
</dbReference>
<dbReference type="InterPro" id="IPR020568">
    <property type="entry name" value="Ribosomal_Su5_D2-typ_SF"/>
</dbReference>
<evidence type="ECO:0000313" key="8">
    <source>
        <dbReference type="EMBL" id="OGG07110.1"/>
    </source>
</evidence>
<dbReference type="PIRSF" id="PIRSF036406">
    <property type="entry name" value="Hept_kin"/>
    <property type="match status" value="1"/>
</dbReference>
<dbReference type="InterPro" id="IPR001174">
    <property type="entry name" value="HddA/FKP"/>
</dbReference>
<keyword evidence="3 8" id="KW-0418">Kinase</keyword>
<comment type="caution">
    <text evidence="8">The sequence shown here is derived from an EMBL/GenBank/DDBJ whole genome shotgun (WGS) entry which is preliminary data.</text>
</comment>
<gene>
    <name evidence="8" type="ORF">A2872_02820</name>
</gene>
<evidence type="ECO:0000256" key="2">
    <source>
        <dbReference type="ARBA" id="ARBA00022741"/>
    </source>
</evidence>
<dbReference type="SUPFAM" id="SSF54211">
    <property type="entry name" value="Ribosomal protein S5 domain 2-like"/>
    <property type="match status" value="1"/>
</dbReference>
<dbReference type="PRINTS" id="PR00960">
    <property type="entry name" value="LMBPPROTEIN"/>
</dbReference>
<keyword evidence="1" id="KW-0808">Transferase</keyword>
<dbReference type="Pfam" id="PF08544">
    <property type="entry name" value="GHMP_kinases_C"/>
    <property type="match status" value="1"/>
</dbReference>
<dbReference type="InterPro" id="IPR013750">
    <property type="entry name" value="GHMP_kinase_C_dom"/>
</dbReference>
<evidence type="ECO:0000313" key="9">
    <source>
        <dbReference type="Proteomes" id="UP000178681"/>
    </source>
</evidence>
<reference evidence="8 9" key="1">
    <citation type="journal article" date="2016" name="Nat. Commun.">
        <title>Thousands of microbial genomes shed light on interconnected biogeochemical processes in an aquifer system.</title>
        <authorList>
            <person name="Anantharaman K."/>
            <person name="Brown C.T."/>
            <person name="Hug L.A."/>
            <person name="Sharon I."/>
            <person name="Castelle C.J."/>
            <person name="Probst A.J."/>
            <person name="Thomas B.C."/>
            <person name="Singh A."/>
            <person name="Wilkins M.J."/>
            <person name="Karaoz U."/>
            <person name="Brodie E.L."/>
            <person name="Williams K.H."/>
            <person name="Hubbard S.S."/>
            <person name="Banfield J.F."/>
        </authorList>
    </citation>
    <scope>NUCLEOTIDE SEQUENCE [LARGE SCALE GENOMIC DNA]</scope>
</reference>
<dbReference type="InterPro" id="IPR014606">
    <property type="entry name" value="Heptose_7-P_kinase"/>
</dbReference>
<evidence type="ECO:0000256" key="4">
    <source>
        <dbReference type="ARBA" id="ARBA00022840"/>
    </source>
</evidence>
<dbReference type="EMBL" id="MFJG01000015">
    <property type="protein sequence ID" value="OGG07110.1"/>
    <property type="molecule type" value="Genomic_DNA"/>
</dbReference>
<evidence type="ECO:0000256" key="3">
    <source>
        <dbReference type="ARBA" id="ARBA00022777"/>
    </source>
</evidence>
<feature type="domain" description="GHMP kinase N-terminal" evidence="6">
    <location>
        <begin position="72"/>
        <end position="155"/>
    </location>
</feature>
<dbReference type="AlphaFoldDB" id="A0A1F5Z3S9"/>
<dbReference type="GO" id="GO:0050201">
    <property type="term" value="F:fucokinase activity"/>
    <property type="evidence" value="ECO:0007669"/>
    <property type="project" value="TreeGrafter"/>
</dbReference>
<dbReference type="GO" id="GO:0042352">
    <property type="term" value="P:GDP-L-fucose salvage"/>
    <property type="evidence" value="ECO:0007669"/>
    <property type="project" value="TreeGrafter"/>
</dbReference>
<feature type="domain" description="GHMP kinase C-terminal" evidence="7">
    <location>
        <begin position="230"/>
        <end position="306"/>
    </location>
</feature>
<evidence type="ECO:0000256" key="1">
    <source>
        <dbReference type="ARBA" id="ARBA00022679"/>
    </source>
</evidence>
<dbReference type="STRING" id="1798377.A2872_02820"/>
<dbReference type="SUPFAM" id="SSF55060">
    <property type="entry name" value="GHMP Kinase, C-terminal domain"/>
    <property type="match status" value="1"/>
</dbReference>
<evidence type="ECO:0000256" key="5">
    <source>
        <dbReference type="ARBA" id="ARBA00038121"/>
    </source>
</evidence>
<comment type="similarity">
    <text evidence="5">Belongs to the GHMP kinase family.</text>
</comment>
<dbReference type="PANTHER" id="PTHR32463:SF0">
    <property type="entry name" value="L-FUCOSE KINASE"/>
    <property type="match status" value="1"/>
</dbReference>
<keyword evidence="4" id="KW-0067">ATP-binding</keyword>
<organism evidence="8 9">
    <name type="scientific">Candidatus Gottesmanbacteria bacterium RIFCSPHIGHO2_01_FULL_42_12</name>
    <dbReference type="NCBI Taxonomy" id="1798377"/>
    <lineage>
        <taxon>Bacteria</taxon>
        <taxon>Candidatus Gottesmaniibacteriota</taxon>
    </lineage>
</organism>
<name>A0A1F5Z3S9_9BACT</name>
<proteinExistence type="inferred from homology"/>
<evidence type="ECO:0000259" key="6">
    <source>
        <dbReference type="Pfam" id="PF00288"/>
    </source>
</evidence>
<sequence>MIISQTPLRISFLGGNTDFPQFYKRYGGGVLTTAIDKYIYCIITKRFDEKIYVNWSKKEIVDDVSQIEHELVREALKKLKIFRGIEVTFLSDIPADGSGLGSSSSVTVGVLNALYSFKGLTVSAEQLAKEAIEIEVDILKKPIGIQDQYIAAYGGLRYFEFEKSGQVNSHKINLEDGVFEDLDNSLMLFYTGRARKSEAILTNLTKTLDDQEKIRLLLETRDIARKGYRDFCQKKVENIGNLLKKGWEIKKGMAVGISDSQIDKMYETALMAGAEGGKIAGAGGGGFMLLVVPYEKRSKVRLALKDYREVPFRLEPEGSKIIFNYRNN</sequence>
<evidence type="ECO:0000259" key="7">
    <source>
        <dbReference type="Pfam" id="PF08544"/>
    </source>
</evidence>
<dbReference type="Gene3D" id="3.30.230.120">
    <property type="match status" value="1"/>
</dbReference>
<protein>
    <submittedName>
        <fullName evidence="8">GHMP kinase</fullName>
    </submittedName>
</protein>
<dbReference type="Proteomes" id="UP000178681">
    <property type="component" value="Unassembled WGS sequence"/>
</dbReference>